<dbReference type="OrthoDB" id="9798761at2"/>
<organism evidence="3 4">
    <name type="scientific">Commensalibacter intestini A911</name>
    <dbReference type="NCBI Taxonomy" id="1088868"/>
    <lineage>
        <taxon>Bacteria</taxon>
        <taxon>Pseudomonadati</taxon>
        <taxon>Pseudomonadota</taxon>
        <taxon>Alphaproteobacteria</taxon>
        <taxon>Acetobacterales</taxon>
        <taxon>Acetobacteraceae</taxon>
    </lineage>
</organism>
<proteinExistence type="predicted"/>
<dbReference type="PANTHER" id="PTHR35149:SF1">
    <property type="entry name" value="DUF5655 DOMAIN-CONTAINING PROTEIN"/>
    <property type="match status" value="1"/>
</dbReference>
<comment type="caution">
    <text evidence="3">The sequence shown here is derived from an EMBL/GenBank/DDBJ whole genome shotgun (WGS) entry which is preliminary data.</text>
</comment>
<dbReference type="InterPro" id="IPR004919">
    <property type="entry name" value="GmrSD_N"/>
</dbReference>
<feature type="domain" description="GmrSD restriction endonucleases C-terminal" evidence="2">
    <location>
        <begin position="475"/>
        <end position="590"/>
    </location>
</feature>
<evidence type="ECO:0000259" key="1">
    <source>
        <dbReference type="Pfam" id="PF03235"/>
    </source>
</evidence>
<sequence>MAKNIEPQLKNIGVYLKLAKSENFLIPEYQRAYSWDTVQCDKLLQDIENFSNTKTDDPYFFGSIIVDCSDADKFSLIDGQQRTTTFLLLLKAILIRLNDVILNIPEDEDSEALIAGLKANRDKIMAILYKAEAEEIPAMRKDYTKTQDILILENKSINELYLKEFNCIIGAKDFKSAEDNVLKISHKRKDNRYTNYFRNFKFFYIKLVDENDSWLNFFTKTFLDKCQVIEIRSWQVEQAITMFNSLNSTGLPLSDADIISAQLYSYALDKREEFNKQWNNILQLTKKLNAQNIINIDSALQQFMYIKRALDQEYVRITSSVDVTTPGLRRYYADKESELLKEPFLLCNQLMKIVKIWNEIKEYSIVRILLKCNVNVKLYLASYLYRYEVSEITEKKILDVCECLLKLFIIFELEEVGYSSVKFKTFLFAENIKLVDRNISEKTICKDFQEHIDKNWTKEEIEEAILFYNKNLLVFVNEYLYAKHKNVEFNFSDKVNIEHIMPSSGRNIESIRQDAGVDKNEFQEIVDRLGNKILLEDDINKSVSNEWFKTKKQNSIQDKRGYKDSKYLVAQSLIDYHKDTWTIDDIDSATKKNVHRITDFIFQS</sequence>
<feature type="domain" description="GmrSD restriction endonucleases N-terminal" evidence="1">
    <location>
        <begin position="20"/>
        <end position="263"/>
    </location>
</feature>
<name>G6F1E1_9PROT</name>
<dbReference type="Pfam" id="PF07510">
    <property type="entry name" value="GmrSD_C"/>
    <property type="match status" value="1"/>
</dbReference>
<dbReference type="Pfam" id="PF03235">
    <property type="entry name" value="GmrSD_N"/>
    <property type="match status" value="1"/>
</dbReference>
<dbReference type="PATRIC" id="fig|1088868.3.peg.1445"/>
<dbReference type="InterPro" id="IPR011089">
    <property type="entry name" value="GmrSD_C"/>
</dbReference>
<evidence type="ECO:0008006" key="5">
    <source>
        <dbReference type="Google" id="ProtNLM"/>
    </source>
</evidence>
<protein>
    <recommendedName>
        <fullName evidence="5">DUF262 domain-containing protein</fullName>
    </recommendedName>
</protein>
<dbReference type="eggNOG" id="COG1479">
    <property type="taxonomic scope" value="Bacteria"/>
</dbReference>
<dbReference type="STRING" id="1088868.CIN_14370"/>
<dbReference type="PANTHER" id="PTHR35149">
    <property type="entry name" value="SLL5132 PROTEIN"/>
    <property type="match status" value="1"/>
</dbReference>
<reference evidence="3 4" key="1">
    <citation type="submission" date="2011-10" db="EMBL/GenBank/DDBJ databases">
        <title>Genome Sequence of Commensalibacter intestini A911, isolated from Drosophila gut.</title>
        <authorList>
            <person name="Lee W.-J."/>
            <person name="Kim E.-K."/>
        </authorList>
    </citation>
    <scope>NUCLEOTIDE SEQUENCE [LARGE SCALE GENOMIC DNA]</scope>
    <source>
        <strain evidence="3 4">A911</strain>
    </source>
</reference>
<evidence type="ECO:0000313" key="4">
    <source>
        <dbReference type="Proteomes" id="UP000005939"/>
    </source>
</evidence>
<accession>G6F1E1</accession>
<dbReference type="Proteomes" id="UP000005939">
    <property type="component" value="Unassembled WGS sequence"/>
</dbReference>
<evidence type="ECO:0000313" key="3">
    <source>
        <dbReference type="EMBL" id="EHD13245.1"/>
    </source>
</evidence>
<dbReference type="EMBL" id="AGFR01000009">
    <property type="protein sequence ID" value="EHD13245.1"/>
    <property type="molecule type" value="Genomic_DNA"/>
</dbReference>
<evidence type="ECO:0000259" key="2">
    <source>
        <dbReference type="Pfam" id="PF07510"/>
    </source>
</evidence>
<dbReference type="RefSeq" id="WP_008854427.1">
    <property type="nucleotide sequence ID" value="NZ_AGFR01000009.1"/>
</dbReference>
<gene>
    <name evidence="3" type="ORF">CIN_14370</name>
</gene>
<dbReference type="AlphaFoldDB" id="G6F1E1"/>